<keyword evidence="4 8" id="KW-1133">Transmembrane helix</keyword>
<dbReference type="Gene3D" id="3.40.50.720">
    <property type="entry name" value="NAD(P)-binding Rossmann-like Domain"/>
    <property type="match status" value="1"/>
</dbReference>
<proteinExistence type="predicted"/>
<feature type="compositionally biased region" description="Basic residues" evidence="7">
    <location>
        <begin position="314"/>
        <end position="324"/>
    </location>
</feature>
<feature type="transmembrane region" description="Helical" evidence="8">
    <location>
        <begin position="614"/>
        <end position="636"/>
    </location>
</feature>
<evidence type="ECO:0000313" key="11">
    <source>
        <dbReference type="Proteomes" id="UP000268823"/>
    </source>
</evidence>
<evidence type="ECO:0000256" key="8">
    <source>
        <dbReference type="SAM" id="Phobius"/>
    </source>
</evidence>
<keyword evidence="3" id="KW-0521">NADP</keyword>
<feature type="transmembrane region" description="Helical" evidence="8">
    <location>
        <begin position="554"/>
        <end position="574"/>
    </location>
</feature>
<feature type="transmembrane region" description="Helical" evidence="8">
    <location>
        <begin position="807"/>
        <end position="826"/>
    </location>
</feature>
<dbReference type="Pfam" id="PF05368">
    <property type="entry name" value="NmrA"/>
    <property type="match status" value="1"/>
</dbReference>
<feature type="transmembrane region" description="Helical" evidence="8">
    <location>
        <begin position="765"/>
        <end position="787"/>
    </location>
</feature>
<evidence type="ECO:0000256" key="5">
    <source>
        <dbReference type="ARBA" id="ARBA00023002"/>
    </source>
</evidence>
<dbReference type="Proteomes" id="UP000268823">
    <property type="component" value="Unassembled WGS sequence"/>
</dbReference>
<organism evidence="10 11">
    <name type="scientific">Hortaea werneckii</name>
    <name type="common">Black yeast</name>
    <name type="synonym">Cladosporium werneckii</name>
    <dbReference type="NCBI Taxonomy" id="91943"/>
    <lineage>
        <taxon>Eukaryota</taxon>
        <taxon>Fungi</taxon>
        <taxon>Dikarya</taxon>
        <taxon>Ascomycota</taxon>
        <taxon>Pezizomycotina</taxon>
        <taxon>Dothideomycetes</taxon>
        <taxon>Dothideomycetidae</taxon>
        <taxon>Mycosphaerellales</taxon>
        <taxon>Teratosphaeriaceae</taxon>
        <taxon>Hortaea</taxon>
    </lineage>
</organism>
<dbReference type="OrthoDB" id="330047at2759"/>
<feature type="transmembrane region" description="Helical" evidence="8">
    <location>
        <begin position="923"/>
        <end position="944"/>
    </location>
</feature>
<keyword evidence="5" id="KW-0560">Oxidoreductase</keyword>
<dbReference type="VEuPathDB" id="FungiDB:BTJ68_10792"/>
<dbReference type="GO" id="GO:0022857">
    <property type="term" value="F:transmembrane transporter activity"/>
    <property type="evidence" value="ECO:0007669"/>
    <property type="project" value="InterPro"/>
</dbReference>
<evidence type="ECO:0000256" key="2">
    <source>
        <dbReference type="ARBA" id="ARBA00022692"/>
    </source>
</evidence>
<evidence type="ECO:0000313" key="10">
    <source>
        <dbReference type="EMBL" id="RMY94435.1"/>
    </source>
</evidence>
<dbReference type="Pfam" id="PF00083">
    <property type="entry name" value="Sugar_tr"/>
    <property type="match status" value="1"/>
</dbReference>
<dbReference type="PANTHER" id="PTHR20772:SF4">
    <property type="entry name" value="HYPOTHETICAL AMINO ACID TRANSPORTER (EUROFUNG)"/>
    <property type="match status" value="1"/>
</dbReference>
<evidence type="ECO:0000259" key="9">
    <source>
        <dbReference type="Pfam" id="PF05368"/>
    </source>
</evidence>
<dbReference type="InterPro" id="IPR052599">
    <property type="entry name" value="SLC43A_AATransporter"/>
</dbReference>
<dbReference type="CDD" id="cd05259">
    <property type="entry name" value="PCBER_SDR_a"/>
    <property type="match status" value="1"/>
</dbReference>
<dbReference type="Gene3D" id="3.90.25.10">
    <property type="entry name" value="UDP-galactose 4-epimerase, domain 1"/>
    <property type="match status" value="1"/>
</dbReference>
<gene>
    <name evidence="10" type="ORF">D0861_01343</name>
</gene>
<feature type="region of interest" description="Disordered" evidence="7">
    <location>
        <begin position="312"/>
        <end position="331"/>
    </location>
</feature>
<keyword evidence="6 8" id="KW-0472">Membrane</keyword>
<sequence>MSTMNHITKVALVGAGGHVGEFIAKELLNTGKHSITALTRKDSKSNIPNGLHIAEIDYEDPSTIVEALKGHDALVIVLGGAAPPDQQSKLIRAAAEAEVHWILPNEWSPDTAHEALLKDVPIFAPKANAREEIERTGGKCSYISVVTGFWYEWSLAIPAAYGCDFINRTFTFFDDGEIKTSMSTWPQVGRAVARLLSLPLSPEGDGQGKCLEALKNNVVYVRSFTISQKDMFAAALRATGTRESDWQIKHEPAQERFAAGLETMKTGDRLGFAKMLYSRIFFSDGVGNFEASKGTVNKMLNLPEEDLDEASRVAVRRSPRRRSARNVGQKSTLYRLGSRRDVSKQPEELFPAQRWEKTPRNNPQWFMSLIQRVTSIEGTDRQPPQLPDDWLSPNLSPHRQTNGYGTINNNYAPPPHRDWPQHSLRGKGSVRSLRHVISYDALSHHGEASQATHPTGGKAAYKVGTYKRFAQVVFTVVACWLASGIVFGFAALKPVLISEGVYRELCTPEELEADVEVCYAQDLRMNFFFAVASTTCNVSALPVGTILDRYGPRVCAVIGSFCLAVGSILMGYAFKIPEFDGYIMGNVFLALGGTFVFLPSFSIANAFPMYAGTIVATVTGAFDASAAVFLFYRIIYEATEGRFTPEKFFFAYLVVPAIILVAQVTLMTPDGYKSVPQLEAKYERAEDATRDVHDSDDELSDNEVRKLRAQRREHRESKLAELDKLLGDADFREARENKEEERHAASGVWGALHGKSAREQMLSPWFILMTLLTVLQMLRMNFFIATIRTQYEVMLGSEKLSKNINSFFDIALPVGGVAATPFIGMLLDNASTGNMLAVLVALVTLVGFFGSLPFYWAGFVNVIFFVLLRPLYYSAMSDYATKVFGFATFGKIYGTIICLSGLVNLFQPAIDALNYDAFHGNPIPINAFFAILGTVIGIILVVFVQVQGRKVMKQIAKEEEALERRRGVPESIAESEFE</sequence>
<evidence type="ECO:0000256" key="4">
    <source>
        <dbReference type="ARBA" id="ARBA00022989"/>
    </source>
</evidence>
<dbReference type="AlphaFoldDB" id="A0A3M7FZY6"/>
<evidence type="ECO:0000256" key="7">
    <source>
        <dbReference type="SAM" id="MobiDB-lite"/>
    </source>
</evidence>
<dbReference type="GO" id="GO:0000329">
    <property type="term" value="C:fungal-type vacuole membrane"/>
    <property type="evidence" value="ECO:0007669"/>
    <property type="project" value="TreeGrafter"/>
</dbReference>
<protein>
    <recommendedName>
        <fullName evidence="9">NmrA-like domain-containing protein</fullName>
    </recommendedName>
</protein>
<feature type="transmembrane region" description="Helical" evidence="8">
    <location>
        <begin position="527"/>
        <end position="547"/>
    </location>
</feature>
<dbReference type="Gene3D" id="1.20.1250.20">
    <property type="entry name" value="MFS general substrate transporter like domains"/>
    <property type="match status" value="1"/>
</dbReference>
<accession>A0A3M7FZY6</accession>
<comment type="caution">
    <text evidence="10">The sequence shown here is derived from an EMBL/GenBank/DDBJ whole genome shotgun (WGS) entry which is preliminary data.</text>
</comment>
<evidence type="ECO:0000256" key="6">
    <source>
        <dbReference type="ARBA" id="ARBA00023136"/>
    </source>
</evidence>
<feature type="transmembrane region" description="Helical" evidence="8">
    <location>
        <begin position="472"/>
        <end position="492"/>
    </location>
</feature>
<dbReference type="EMBL" id="QWIR01000013">
    <property type="protein sequence ID" value="RMY94435.1"/>
    <property type="molecule type" value="Genomic_DNA"/>
</dbReference>
<feature type="compositionally biased region" description="Polar residues" evidence="7">
    <location>
        <begin position="398"/>
        <end position="411"/>
    </location>
</feature>
<dbReference type="SUPFAM" id="SSF103473">
    <property type="entry name" value="MFS general substrate transporter"/>
    <property type="match status" value="1"/>
</dbReference>
<evidence type="ECO:0000256" key="1">
    <source>
        <dbReference type="ARBA" id="ARBA00004370"/>
    </source>
</evidence>
<comment type="subcellular location">
    <subcellularLocation>
        <location evidence="1">Membrane</location>
    </subcellularLocation>
</comment>
<dbReference type="InterPro" id="IPR005828">
    <property type="entry name" value="MFS_sugar_transport-like"/>
</dbReference>
<dbReference type="InterPro" id="IPR045312">
    <property type="entry name" value="PCBER-like"/>
</dbReference>
<feature type="transmembrane region" description="Helical" evidence="8">
    <location>
        <begin position="884"/>
        <end position="903"/>
    </location>
</feature>
<dbReference type="InterPro" id="IPR036291">
    <property type="entry name" value="NAD(P)-bd_dom_sf"/>
</dbReference>
<dbReference type="CDD" id="cd06174">
    <property type="entry name" value="MFS"/>
    <property type="match status" value="1"/>
</dbReference>
<feature type="transmembrane region" description="Helical" evidence="8">
    <location>
        <begin position="586"/>
        <end position="607"/>
    </location>
</feature>
<dbReference type="InterPro" id="IPR008030">
    <property type="entry name" value="NmrA-like"/>
</dbReference>
<feature type="transmembrane region" description="Helical" evidence="8">
    <location>
        <begin position="648"/>
        <end position="667"/>
    </location>
</feature>
<reference evidence="10 11" key="1">
    <citation type="journal article" date="2018" name="BMC Genomics">
        <title>Genomic evidence for intraspecific hybridization in a clonal and extremely halotolerant yeast.</title>
        <authorList>
            <person name="Gostincar C."/>
            <person name="Stajich J.E."/>
            <person name="Zupancic J."/>
            <person name="Zalar P."/>
            <person name="Gunde-Cimerman N."/>
        </authorList>
    </citation>
    <scope>NUCLEOTIDE SEQUENCE [LARGE SCALE GENOMIC DNA]</scope>
    <source>
        <strain evidence="10 11">EXF-2788</strain>
    </source>
</reference>
<keyword evidence="2 8" id="KW-0812">Transmembrane</keyword>
<dbReference type="PANTHER" id="PTHR20772">
    <property type="entry name" value="PROTEIN FMP42"/>
    <property type="match status" value="1"/>
</dbReference>
<dbReference type="SUPFAM" id="SSF51735">
    <property type="entry name" value="NAD(P)-binding Rossmann-fold domains"/>
    <property type="match status" value="1"/>
</dbReference>
<feature type="domain" description="NmrA-like" evidence="9">
    <location>
        <begin position="9"/>
        <end position="145"/>
    </location>
</feature>
<name>A0A3M7FZY6_HORWE</name>
<feature type="region of interest" description="Disordered" evidence="7">
    <location>
        <begin position="398"/>
        <end position="425"/>
    </location>
</feature>
<dbReference type="InterPro" id="IPR036259">
    <property type="entry name" value="MFS_trans_sf"/>
</dbReference>
<dbReference type="VEuPathDB" id="FungiDB:BTJ68_08795"/>
<evidence type="ECO:0000256" key="3">
    <source>
        <dbReference type="ARBA" id="ARBA00022857"/>
    </source>
</evidence>
<dbReference type="GO" id="GO:0016491">
    <property type="term" value="F:oxidoreductase activity"/>
    <property type="evidence" value="ECO:0007669"/>
    <property type="project" value="UniProtKB-KW"/>
</dbReference>